<dbReference type="InterPro" id="IPR002109">
    <property type="entry name" value="Glutaredoxin"/>
</dbReference>
<dbReference type="CDD" id="cd02976">
    <property type="entry name" value="NrdH"/>
    <property type="match status" value="1"/>
</dbReference>
<gene>
    <name evidence="2" type="ORF">DLM86_01875</name>
</gene>
<dbReference type="OrthoDB" id="9795531at2"/>
<dbReference type="Proteomes" id="UP000247476">
    <property type="component" value="Unassembled WGS sequence"/>
</dbReference>
<evidence type="ECO:0000313" key="3">
    <source>
        <dbReference type="Proteomes" id="UP000247476"/>
    </source>
</evidence>
<feature type="domain" description="Glutaredoxin" evidence="1">
    <location>
        <begin position="5"/>
        <end position="62"/>
    </location>
</feature>
<dbReference type="GO" id="GO:0045454">
    <property type="term" value="P:cell redox homeostasis"/>
    <property type="evidence" value="ECO:0007669"/>
    <property type="project" value="TreeGrafter"/>
</dbReference>
<sequence>MSKAIVYSSTNCHYCAQLKQYLTDQEIPYEERNIDTSDEYARELEAMGLMSVPVTVIGDMHILGLNPSRIKKALAAVAAVG</sequence>
<reference evidence="2 3" key="1">
    <citation type="submission" date="2018-05" db="EMBL/GenBank/DDBJ databases">
        <title>Paenibacillus flagellatus sp. nov., isolated from selenium mineral soil.</title>
        <authorList>
            <person name="Dai X."/>
        </authorList>
    </citation>
    <scope>NUCLEOTIDE SEQUENCE [LARGE SCALE GENOMIC DNA]</scope>
    <source>
        <strain evidence="2 3">DXL2</strain>
    </source>
</reference>
<dbReference type="SUPFAM" id="SSF52833">
    <property type="entry name" value="Thioredoxin-like"/>
    <property type="match status" value="1"/>
</dbReference>
<proteinExistence type="predicted"/>
<dbReference type="InterPro" id="IPR036249">
    <property type="entry name" value="Thioredoxin-like_sf"/>
</dbReference>
<dbReference type="PANTHER" id="PTHR34386:SF1">
    <property type="entry name" value="GLUTAREDOXIN-LIKE PROTEIN NRDH"/>
    <property type="match status" value="1"/>
</dbReference>
<dbReference type="EMBL" id="QJVJ01000001">
    <property type="protein sequence ID" value="PYI57215.1"/>
    <property type="molecule type" value="Genomic_DNA"/>
</dbReference>
<dbReference type="GO" id="GO:0009055">
    <property type="term" value="F:electron transfer activity"/>
    <property type="evidence" value="ECO:0007669"/>
    <property type="project" value="TreeGrafter"/>
</dbReference>
<evidence type="ECO:0000259" key="1">
    <source>
        <dbReference type="Pfam" id="PF00462"/>
    </source>
</evidence>
<dbReference type="AlphaFoldDB" id="A0A2V5KC92"/>
<accession>A0A2V5KC92</accession>
<name>A0A2V5KC92_9BACL</name>
<dbReference type="Pfam" id="PF00462">
    <property type="entry name" value="Glutaredoxin"/>
    <property type="match status" value="1"/>
</dbReference>
<dbReference type="PROSITE" id="PS51354">
    <property type="entry name" value="GLUTAREDOXIN_2"/>
    <property type="match status" value="1"/>
</dbReference>
<evidence type="ECO:0000313" key="2">
    <source>
        <dbReference type="EMBL" id="PYI57215.1"/>
    </source>
</evidence>
<protein>
    <submittedName>
        <fullName evidence="2">NrdH-redoxin</fullName>
    </submittedName>
</protein>
<dbReference type="InterPro" id="IPR051548">
    <property type="entry name" value="Grx-like_ET"/>
</dbReference>
<dbReference type="PANTHER" id="PTHR34386">
    <property type="entry name" value="GLUTAREDOXIN"/>
    <property type="match status" value="1"/>
</dbReference>
<dbReference type="Gene3D" id="3.40.30.10">
    <property type="entry name" value="Glutaredoxin"/>
    <property type="match status" value="1"/>
</dbReference>
<dbReference type="RefSeq" id="WP_110838254.1">
    <property type="nucleotide sequence ID" value="NZ_QJVJ01000001.1"/>
</dbReference>
<organism evidence="2 3">
    <name type="scientific">Paenibacillus flagellatus</name>
    <dbReference type="NCBI Taxonomy" id="2211139"/>
    <lineage>
        <taxon>Bacteria</taxon>
        <taxon>Bacillati</taxon>
        <taxon>Bacillota</taxon>
        <taxon>Bacilli</taxon>
        <taxon>Bacillales</taxon>
        <taxon>Paenibacillaceae</taxon>
        <taxon>Paenibacillus</taxon>
    </lineage>
</organism>
<comment type="caution">
    <text evidence="2">The sequence shown here is derived from an EMBL/GenBank/DDBJ whole genome shotgun (WGS) entry which is preliminary data.</text>
</comment>
<keyword evidence="3" id="KW-1185">Reference proteome</keyword>